<keyword evidence="1" id="KW-1133">Transmembrane helix</keyword>
<reference evidence="2 3" key="1">
    <citation type="submission" date="2017-03" db="EMBL/GenBank/DDBJ databases">
        <authorList>
            <person name="Afonso C.L."/>
            <person name="Miller P.J."/>
            <person name="Scott M.A."/>
            <person name="Spackman E."/>
            <person name="Goraichik I."/>
            <person name="Dimitrov K.M."/>
            <person name="Suarez D.L."/>
            <person name="Swayne D.E."/>
        </authorList>
    </citation>
    <scope>NUCLEOTIDE SEQUENCE [LARGE SCALE GENOMIC DNA]</scope>
    <source>
        <strain evidence="2 3">CECT 7680</strain>
    </source>
</reference>
<gene>
    <name evidence="2" type="ORF">PSA7680_02050</name>
</gene>
<dbReference type="InterPro" id="IPR045616">
    <property type="entry name" value="DUF6446"/>
</dbReference>
<dbReference type="OrthoDB" id="7819947at2"/>
<dbReference type="AlphaFoldDB" id="A0A1Y5SI02"/>
<keyword evidence="1" id="KW-0472">Membrane</keyword>
<evidence type="ECO:0000313" key="2">
    <source>
        <dbReference type="EMBL" id="SLN41267.1"/>
    </source>
</evidence>
<proteinExistence type="predicted"/>
<keyword evidence="3" id="KW-1185">Reference proteome</keyword>
<evidence type="ECO:0000313" key="3">
    <source>
        <dbReference type="Proteomes" id="UP000193409"/>
    </source>
</evidence>
<sequence>MKGKIAGGAIVATGLIAGIVMYYLQVYGFYDRLPETAGEELTLTNLATGAPEPMLVEAFEGIDASSSPLRYRACFTTPMSVAMLTETFVTYDAPEPLVAPGWFSCFDAGRIGADLENGTAFAFLSRAEIHDGVDRVIAVYEDGRAFAWHQLNEKFRD</sequence>
<dbReference type="EMBL" id="FWFQ01000013">
    <property type="protein sequence ID" value="SLN41267.1"/>
    <property type="molecule type" value="Genomic_DNA"/>
</dbReference>
<evidence type="ECO:0000256" key="1">
    <source>
        <dbReference type="SAM" id="Phobius"/>
    </source>
</evidence>
<accession>A0A1Y5SI02</accession>
<organism evidence="2 3">
    <name type="scientific">Pseudoruegeria aquimaris</name>
    <dbReference type="NCBI Taxonomy" id="393663"/>
    <lineage>
        <taxon>Bacteria</taxon>
        <taxon>Pseudomonadati</taxon>
        <taxon>Pseudomonadota</taxon>
        <taxon>Alphaproteobacteria</taxon>
        <taxon>Rhodobacterales</taxon>
        <taxon>Roseobacteraceae</taxon>
        <taxon>Pseudoruegeria</taxon>
    </lineage>
</organism>
<dbReference type="Proteomes" id="UP000193409">
    <property type="component" value="Unassembled WGS sequence"/>
</dbReference>
<feature type="transmembrane region" description="Helical" evidence="1">
    <location>
        <begin position="6"/>
        <end position="24"/>
    </location>
</feature>
<dbReference type="Pfam" id="PF20044">
    <property type="entry name" value="DUF6446"/>
    <property type="match status" value="1"/>
</dbReference>
<name>A0A1Y5SI02_9RHOB</name>
<evidence type="ECO:0008006" key="4">
    <source>
        <dbReference type="Google" id="ProtNLM"/>
    </source>
</evidence>
<keyword evidence="1" id="KW-0812">Transmembrane</keyword>
<protein>
    <recommendedName>
        <fullName evidence="4">Histidine kinase</fullName>
    </recommendedName>
</protein>